<sequence length="497" mass="53764">MRSNTADRGPGRTAGWRVHVTFPEHTVEKIGGTSMSRIHELVDTLFIGGRRGGDLYHRIFVVSAFGGITDLLLEHKKSGTPGVYALFANDDDDHGWLSALSRVAEAMNAAHHAVLSDAGDLALADDFVRDRIEGARSCLFDLQRLCSYGHFRLSSHMMVVRELLSGLGEAHSAFVTSLLLQRAGVNARFVDLSGWRDEDEYTLEQRIAAALRDVDLARELPIVTGYAQCAEGLMREYDRGYSEVTFSNIAAWTGAAQAIIHKEFHLSSADPRLVGADAVRKLGHTNYDVADQLANMGMEAIHPNAAKILRQSDIPLRVTNAFDPGDPGTLIDDKPANTPAVEIVTGLNVVALELFEQDMVGVKGYDATTLEVLKRHNVRIVSKTSNANTITHYVEASLKTVRRVISDLEAIYPSAHLSARAVSIVSAIGSDLSGLRVLSRGLVALETADIEVIAAHQTPRNVDAQFAVSREAADRAVAVLHEALIGAAGHGSLEKAA</sequence>
<dbReference type="GO" id="GO:0005829">
    <property type="term" value="C:cytosol"/>
    <property type="evidence" value="ECO:0007669"/>
    <property type="project" value="TreeGrafter"/>
</dbReference>
<dbReference type="NCBIfam" id="NF006614">
    <property type="entry name" value="PRK09181.1"/>
    <property type="match status" value="1"/>
</dbReference>
<dbReference type="PANTHER" id="PTHR21499:SF3">
    <property type="entry name" value="ASPARTOKINASE"/>
    <property type="match status" value="1"/>
</dbReference>
<reference evidence="9 10" key="1">
    <citation type="submission" date="2019-10" db="EMBL/GenBank/DDBJ databases">
        <title>Cognatihalovulum marinum gen. nov. sp. nov., a new member of the family Rhodobacteraceae isolated from deep seawater of the Northwest Indian Ocean.</title>
        <authorList>
            <person name="Ruan C."/>
            <person name="Wang J."/>
            <person name="Zheng X."/>
            <person name="Song L."/>
            <person name="Zhu Y."/>
            <person name="Huang Y."/>
            <person name="Lu Z."/>
            <person name="Du W."/>
            <person name="Huang L."/>
            <person name="Dai X."/>
        </authorList>
    </citation>
    <scope>NUCLEOTIDE SEQUENCE [LARGE SCALE GENOMIC DNA]</scope>
    <source>
        <strain evidence="9 10">2CG4</strain>
    </source>
</reference>
<evidence type="ECO:0000259" key="8">
    <source>
        <dbReference type="Pfam" id="PF00696"/>
    </source>
</evidence>
<evidence type="ECO:0000313" key="10">
    <source>
        <dbReference type="Proteomes" id="UP000474957"/>
    </source>
</evidence>
<dbReference type="CDD" id="cd04910">
    <property type="entry name" value="ACT_AK-Ectoine_1"/>
    <property type="match status" value="1"/>
</dbReference>
<accession>A0A6L5YZP9</accession>
<gene>
    <name evidence="9" type="ORF">GE300_06840</name>
</gene>
<evidence type="ECO:0000256" key="1">
    <source>
        <dbReference type="ARBA" id="ARBA00010122"/>
    </source>
</evidence>
<keyword evidence="6" id="KW-0067">ATP-binding</keyword>
<comment type="catalytic activity">
    <reaction evidence="7">
        <text>L-aspartate + ATP = 4-phospho-L-aspartate + ADP</text>
        <dbReference type="Rhea" id="RHEA:23776"/>
        <dbReference type="ChEBI" id="CHEBI:29991"/>
        <dbReference type="ChEBI" id="CHEBI:30616"/>
        <dbReference type="ChEBI" id="CHEBI:57535"/>
        <dbReference type="ChEBI" id="CHEBI:456216"/>
        <dbReference type="EC" id="2.7.2.4"/>
    </reaction>
</comment>
<keyword evidence="3 9" id="KW-0808">Transferase</keyword>
<dbReference type="GO" id="GO:0009089">
    <property type="term" value="P:lysine biosynthetic process via diaminopimelate"/>
    <property type="evidence" value="ECO:0007669"/>
    <property type="project" value="TreeGrafter"/>
</dbReference>
<dbReference type="AlphaFoldDB" id="A0A6L5YZP9"/>
<dbReference type="PANTHER" id="PTHR21499">
    <property type="entry name" value="ASPARTATE KINASE"/>
    <property type="match status" value="1"/>
</dbReference>
<protein>
    <recommendedName>
        <fullName evidence="2">aspartate kinase</fullName>
        <ecNumber evidence="2">2.7.2.4</ecNumber>
    </recommendedName>
</protein>
<feature type="domain" description="Aspartate/glutamate/uridylate kinase" evidence="8">
    <location>
        <begin position="26"/>
        <end position="320"/>
    </location>
</feature>
<dbReference type="InterPro" id="IPR045865">
    <property type="entry name" value="ACT-like_dom_sf"/>
</dbReference>
<organism evidence="9 10">
    <name type="scientific">Halovulum marinum</name>
    <dbReference type="NCBI Taxonomy" id="2662447"/>
    <lineage>
        <taxon>Bacteria</taxon>
        <taxon>Pseudomonadati</taxon>
        <taxon>Pseudomonadota</taxon>
        <taxon>Alphaproteobacteria</taxon>
        <taxon>Rhodobacterales</taxon>
        <taxon>Paracoccaceae</taxon>
        <taxon>Halovulum</taxon>
    </lineage>
</organism>
<name>A0A6L5YZP9_9RHOB</name>
<comment type="similarity">
    <text evidence="1">Belongs to the aspartokinase family.</text>
</comment>
<evidence type="ECO:0000256" key="2">
    <source>
        <dbReference type="ARBA" id="ARBA00013059"/>
    </source>
</evidence>
<dbReference type="EC" id="2.7.2.4" evidence="2"/>
<keyword evidence="4" id="KW-0547">Nucleotide-binding</keyword>
<dbReference type="GO" id="GO:0004072">
    <property type="term" value="F:aspartate kinase activity"/>
    <property type="evidence" value="ECO:0007669"/>
    <property type="project" value="UniProtKB-EC"/>
</dbReference>
<dbReference type="SUPFAM" id="SSF53633">
    <property type="entry name" value="Carbamate kinase-like"/>
    <property type="match status" value="1"/>
</dbReference>
<dbReference type="InterPro" id="IPR036393">
    <property type="entry name" value="AceGlu_kinase-like_sf"/>
</dbReference>
<dbReference type="GO" id="GO:0005524">
    <property type="term" value="F:ATP binding"/>
    <property type="evidence" value="ECO:0007669"/>
    <property type="project" value="UniProtKB-KW"/>
</dbReference>
<proteinExistence type="inferred from homology"/>
<evidence type="ECO:0000256" key="6">
    <source>
        <dbReference type="ARBA" id="ARBA00022840"/>
    </source>
</evidence>
<evidence type="ECO:0000256" key="3">
    <source>
        <dbReference type="ARBA" id="ARBA00022679"/>
    </source>
</evidence>
<dbReference type="InterPro" id="IPR001048">
    <property type="entry name" value="Asp/Glu/Uridylate_kinase"/>
</dbReference>
<dbReference type="Proteomes" id="UP000474957">
    <property type="component" value="Unassembled WGS sequence"/>
</dbReference>
<evidence type="ECO:0000256" key="4">
    <source>
        <dbReference type="ARBA" id="ARBA00022741"/>
    </source>
</evidence>
<keyword evidence="5 9" id="KW-0418">Kinase</keyword>
<dbReference type="Gene3D" id="3.40.1160.10">
    <property type="entry name" value="Acetylglutamate kinase-like"/>
    <property type="match status" value="1"/>
</dbReference>
<comment type="caution">
    <text evidence="9">The sequence shown here is derived from an EMBL/GenBank/DDBJ whole genome shotgun (WGS) entry which is preliminary data.</text>
</comment>
<evidence type="ECO:0000313" key="9">
    <source>
        <dbReference type="EMBL" id="MSU89335.1"/>
    </source>
</evidence>
<dbReference type="GO" id="GO:0009090">
    <property type="term" value="P:homoserine biosynthetic process"/>
    <property type="evidence" value="ECO:0007669"/>
    <property type="project" value="TreeGrafter"/>
</dbReference>
<dbReference type="SUPFAM" id="SSF55021">
    <property type="entry name" value="ACT-like"/>
    <property type="match status" value="1"/>
</dbReference>
<dbReference type="Gene3D" id="3.30.70.260">
    <property type="match status" value="2"/>
</dbReference>
<evidence type="ECO:0000256" key="5">
    <source>
        <dbReference type="ARBA" id="ARBA00022777"/>
    </source>
</evidence>
<dbReference type="Pfam" id="PF00696">
    <property type="entry name" value="AA_kinase"/>
    <property type="match status" value="1"/>
</dbReference>
<evidence type="ECO:0000256" key="7">
    <source>
        <dbReference type="ARBA" id="ARBA00047872"/>
    </source>
</evidence>
<keyword evidence="10" id="KW-1185">Reference proteome</keyword>
<dbReference type="EMBL" id="WIND01000003">
    <property type="protein sequence ID" value="MSU89335.1"/>
    <property type="molecule type" value="Genomic_DNA"/>
</dbReference>